<protein>
    <submittedName>
        <fullName evidence="1">Uncharacterized protein</fullName>
    </submittedName>
</protein>
<comment type="caution">
    <text evidence="1">The sequence shown here is derived from an EMBL/GenBank/DDBJ whole genome shotgun (WGS) entry which is preliminary data.</text>
</comment>
<gene>
    <name evidence="1" type="ORF">PEDI_22130</name>
</gene>
<dbReference type="EMBL" id="BQKE01000001">
    <property type="protein sequence ID" value="GJM61661.1"/>
    <property type="molecule type" value="Genomic_DNA"/>
</dbReference>
<name>A0AAN5ALQ3_9BACT</name>
<proteinExistence type="predicted"/>
<organism evidence="1 2">
    <name type="scientific">Persicobacter diffluens</name>
    <dbReference type="NCBI Taxonomy" id="981"/>
    <lineage>
        <taxon>Bacteria</taxon>
        <taxon>Pseudomonadati</taxon>
        <taxon>Bacteroidota</taxon>
        <taxon>Cytophagia</taxon>
        <taxon>Cytophagales</taxon>
        <taxon>Persicobacteraceae</taxon>
        <taxon>Persicobacter</taxon>
    </lineage>
</organism>
<evidence type="ECO:0000313" key="1">
    <source>
        <dbReference type="EMBL" id="GJM61661.1"/>
    </source>
</evidence>
<keyword evidence="2" id="KW-1185">Reference proteome</keyword>
<evidence type="ECO:0000313" key="2">
    <source>
        <dbReference type="Proteomes" id="UP001310022"/>
    </source>
</evidence>
<dbReference type="AlphaFoldDB" id="A0AAN5ALQ3"/>
<sequence length="186" mass="20889">MVGQNKQNMEEQNLMDLDFMKQEVIYVLEEEHDQEAIEALANNLLELEEEEIQELPGSSLPVEGKTDAPVLVMVNYPDYQFPEADKTLLANILSAKNIAINEVAILNIAQVQAINLAMVRAEIPAKFILTFGLTEADVPELRGLQWNVARKGKMLTVCPTNSLSLMHQDREAKMALWNMIKGLPVE</sequence>
<accession>A0AAN5ALQ3</accession>
<reference evidence="1 2" key="1">
    <citation type="submission" date="2021-12" db="EMBL/GenBank/DDBJ databases">
        <title>Genome sequencing of bacteria with rrn-lacking chromosome and rrn-plasmid.</title>
        <authorList>
            <person name="Anda M."/>
            <person name="Iwasaki W."/>
        </authorList>
    </citation>
    <scope>NUCLEOTIDE SEQUENCE [LARGE SCALE GENOMIC DNA]</scope>
    <source>
        <strain evidence="1 2">NBRC 15940</strain>
    </source>
</reference>
<dbReference type="Proteomes" id="UP001310022">
    <property type="component" value="Unassembled WGS sequence"/>
</dbReference>